<evidence type="ECO:0000313" key="1">
    <source>
        <dbReference type="EMBL" id="KAK1883111.1"/>
    </source>
</evidence>
<evidence type="ECO:0000313" key="2">
    <source>
        <dbReference type="Proteomes" id="UP001228049"/>
    </source>
</evidence>
<dbReference type="AlphaFoldDB" id="A0AAD9BHV4"/>
<dbReference type="Proteomes" id="UP001228049">
    <property type="component" value="Unassembled WGS sequence"/>
</dbReference>
<keyword evidence="2" id="KW-1185">Reference proteome</keyword>
<organism evidence="1 2">
    <name type="scientific">Dissostichus eleginoides</name>
    <name type="common">Patagonian toothfish</name>
    <name type="synonym">Dissostichus amissus</name>
    <dbReference type="NCBI Taxonomy" id="100907"/>
    <lineage>
        <taxon>Eukaryota</taxon>
        <taxon>Metazoa</taxon>
        <taxon>Chordata</taxon>
        <taxon>Craniata</taxon>
        <taxon>Vertebrata</taxon>
        <taxon>Euteleostomi</taxon>
        <taxon>Actinopterygii</taxon>
        <taxon>Neopterygii</taxon>
        <taxon>Teleostei</taxon>
        <taxon>Neoteleostei</taxon>
        <taxon>Acanthomorphata</taxon>
        <taxon>Eupercaria</taxon>
        <taxon>Perciformes</taxon>
        <taxon>Notothenioidei</taxon>
        <taxon>Nototheniidae</taxon>
        <taxon>Dissostichus</taxon>
    </lineage>
</organism>
<dbReference type="PANTHER" id="PTHR11505">
    <property type="entry name" value="L1 TRANSPOSABLE ELEMENT-RELATED"/>
    <property type="match status" value="1"/>
</dbReference>
<gene>
    <name evidence="1" type="ORF">KUDE01_023886</name>
</gene>
<comment type="caution">
    <text evidence="1">The sequence shown here is derived from an EMBL/GenBank/DDBJ whole genome shotgun (WGS) entry which is preliminary data.</text>
</comment>
<dbReference type="EMBL" id="JASDAP010000023">
    <property type="protein sequence ID" value="KAK1883111.1"/>
    <property type="molecule type" value="Genomic_DNA"/>
</dbReference>
<accession>A0AAD9BHV4</accession>
<dbReference type="Gene3D" id="3.30.70.1820">
    <property type="entry name" value="L1 transposable element, RRM domain"/>
    <property type="match status" value="1"/>
</dbReference>
<proteinExistence type="predicted"/>
<name>A0AAD9BHV4_DISEL</name>
<reference evidence="1" key="1">
    <citation type="submission" date="2023-04" db="EMBL/GenBank/DDBJ databases">
        <title>Chromosome-level genome of Chaenocephalus aceratus.</title>
        <authorList>
            <person name="Park H."/>
        </authorList>
    </citation>
    <scope>NUCLEOTIDE SEQUENCE</scope>
    <source>
        <strain evidence="1">DE</strain>
        <tissue evidence="1">Muscle</tissue>
    </source>
</reference>
<protein>
    <submittedName>
        <fullName evidence="1">LINE-1 retrotransposable element ORF1 protein</fullName>
    </submittedName>
</protein>
<sequence>MEGNMSLQTLWDAIQQIKTDMLTHIDSKMDPIQSSLSRIHNSLSSLGDQVNLIEQRVGANEDNVQECVARVKQLEKDNSFLMSKVDDLENRKRRSNLRFIGILESAEGSDIIGFMSRLISQLLGPDAFPTLPIIERAHRSPTARQNSRASPRAVMIELLNFQDKVKILRLARVKKSLEYNGKHISIYPDFSPELTRRRRSFDPVKRKLRELNMKYFLLYPCTLCVVVDGTQQRFSTNKDAEAIFMSTSNSPGCRTSPEMRLLLMVAC</sequence>
<dbReference type="InterPro" id="IPR004244">
    <property type="entry name" value="Transposase_22"/>
</dbReference>